<feature type="transmembrane region" description="Helical" evidence="3">
    <location>
        <begin position="37"/>
        <end position="59"/>
    </location>
</feature>
<sequence length="1055" mass="121345">MVAIATRAGLGEAVQGASSFLRGRAVRRSFTCLGFGFFWWIVSGTAVFFSAAVSSLILMSSSEFKALSQDDLRKQLYQTFKNRGVLDTLKMQLRKQLIHELMNPVLCREILPKSTSSECSSLIIVACNSLVADHLRRCGYEYSLSIFYPESGLEKDKELSIQDLLQIIRISPRSDLYKMLISDLTKTSKKGFLVQILTELVEHNFCKETCNAETQTSSALYKESLAEKLHLIDEQFADMYPQRHLSESFHVKLAEYKREIEQQLQAEMSQKLQHFKDVEIAKIKMDERAKSQKEISELRKEFQRDHQAKSEALTSRERNAIERLHKQQEIDAKEIYLQRQTLLKDIETVRSREEELKKRIEAFEIAQKLQESKNKTVEDSLHRRENNVKSIEETYDQKLKNELLNYQLELKEEFIARTKKFAENEREQKEKAMLLHEETVALNSKKKEFSQAVLHAKELEREIDSVKAQVLLLSKQNELLTGKLKEVSDYSTLKEEKIEYQAQNKLLEQQLEEAHNENLQLQDKLSRLSSDFKVLQAELRRMEHAKMLECGESETHKQVLEKQLQKEMEHCVQLKAQLSDYENIIRKLNVQIEELKLQWKQTQTALQNEVYRNPKPSLVDRSVIDLIDDKVVPHDIYIDRAFLKTQPETSVRMNSGPSHNNHIVKFNASPDSDLEFVATTKARIKELEREAEYLEEAYRNYQHKVTQRVIDSTKIPSSSQSPSNSILASQQRKSSIQENSLSQEHSFYFQKSKSYTWAPGSETRFSATPKKPSRRLSSTPTSKARRNISKNLFNEDITGSSLAVPLENVNQPLSPILRIGDCASLDSACSSPLPNKQKLRELENHQNISNTENPVKLLDEDQGNHNPISDYQEDISEQFKSDVSQPSGDIVSWNHVPIPMPATGISQQEISGTEKTVLDGRNHEEQKESEWEEEKAKEENTQSEKSSERDQGEPEKLDQEIHVQESLEMNEEIQNEIVTNMQTSTLKSEEHSCADVSNPLEKYMKIIQQNQDKEQGKKADKEAVEVSSAALLGSEREDSVSAADIPQEGPDDNFW</sequence>
<dbReference type="PANTHER" id="PTHR39063:SF1">
    <property type="entry name" value="OFD1 CENTRIOLE AND CENTRIOLAR SATELLITE PROTEIN"/>
    <property type="match status" value="1"/>
</dbReference>
<feature type="region of interest" description="Disordered" evidence="2">
    <location>
        <begin position="759"/>
        <end position="788"/>
    </location>
</feature>
<reference evidence="5" key="1">
    <citation type="submission" date="2025-08" db="UniProtKB">
        <authorList>
            <consortium name="RefSeq"/>
        </authorList>
    </citation>
    <scope>IDENTIFICATION</scope>
    <source>
        <tissue evidence="5">Skeletal muscle</tissue>
    </source>
</reference>
<feature type="compositionally biased region" description="Polar residues" evidence="2">
    <location>
        <begin position="904"/>
        <end position="914"/>
    </location>
</feature>
<dbReference type="KEGG" id="tsr:106544995"/>
<dbReference type="Proteomes" id="UP000504617">
    <property type="component" value="Unplaced"/>
</dbReference>
<dbReference type="InterPro" id="IPR006594">
    <property type="entry name" value="LisH"/>
</dbReference>
<dbReference type="GO" id="GO:0005813">
    <property type="term" value="C:centrosome"/>
    <property type="evidence" value="ECO:0007669"/>
    <property type="project" value="TreeGrafter"/>
</dbReference>
<name>A0A6I9Y8G9_9SAUR</name>
<feature type="compositionally biased region" description="Low complexity" evidence="2">
    <location>
        <begin position="712"/>
        <end position="730"/>
    </location>
</feature>
<feature type="coiled-coil region" evidence="1">
    <location>
        <begin position="677"/>
        <end position="704"/>
    </location>
</feature>
<keyword evidence="3" id="KW-0812">Transmembrane</keyword>
<dbReference type="CTD" id="8481"/>
<dbReference type="GO" id="GO:0060287">
    <property type="term" value="P:epithelial cilium movement involved in determination of left/right asymmetry"/>
    <property type="evidence" value="ECO:0007669"/>
    <property type="project" value="TreeGrafter"/>
</dbReference>
<keyword evidence="3" id="KW-0472">Membrane</keyword>
<accession>A0A6I9Y8G9</accession>
<feature type="region of interest" description="Disordered" evidence="2">
    <location>
        <begin position="878"/>
        <end position="971"/>
    </location>
</feature>
<dbReference type="GeneID" id="106544995"/>
<dbReference type="OrthoDB" id="206339at2759"/>
<evidence type="ECO:0000256" key="2">
    <source>
        <dbReference type="SAM" id="MobiDB-lite"/>
    </source>
</evidence>
<dbReference type="RefSeq" id="XP_013916905.1">
    <property type="nucleotide sequence ID" value="XM_014061430.1"/>
</dbReference>
<gene>
    <name evidence="5" type="primary">OFD1</name>
</gene>
<feature type="region of interest" description="Disordered" evidence="2">
    <location>
        <begin position="1028"/>
        <end position="1055"/>
    </location>
</feature>
<evidence type="ECO:0000256" key="3">
    <source>
        <dbReference type="SAM" id="Phobius"/>
    </source>
</evidence>
<feature type="coiled-coil region" evidence="1">
    <location>
        <begin position="339"/>
        <end position="366"/>
    </location>
</feature>
<feature type="coiled-coil region" evidence="1">
    <location>
        <begin position="419"/>
        <end position="605"/>
    </location>
</feature>
<protein>
    <submittedName>
        <fullName evidence="5">Oral-facial-digital syndrome 1 protein isoform X1</fullName>
    </submittedName>
</protein>
<feature type="compositionally biased region" description="Basic and acidic residues" evidence="2">
    <location>
        <begin position="916"/>
        <end position="965"/>
    </location>
</feature>
<evidence type="ECO:0000256" key="1">
    <source>
        <dbReference type="SAM" id="Coils"/>
    </source>
</evidence>
<dbReference type="PANTHER" id="PTHR39063">
    <property type="entry name" value="ORAL-FACIAL-DIGITAL SYNDROME 1 PROTEIN HOMOLOG"/>
    <property type="match status" value="1"/>
</dbReference>
<dbReference type="GO" id="GO:0036064">
    <property type="term" value="C:ciliary basal body"/>
    <property type="evidence" value="ECO:0007669"/>
    <property type="project" value="TreeGrafter"/>
</dbReference>
<keyword evidence="4" id="KW-1185">Reference proteome</keyword>
<keyword evidence="3" id="KW-1133">Transmembrane helix</keyword>
<dbReference type="PROSITE" id="PS50896">
    <property type="entry name" value="LISH"/>
    <property type="match status" value="1"/>
</dbReference>
<evidence type="ECO:0000313" key="4">
    <source>
        <dbReference type="Proteomes" id="UP000504617"/>
    </source>
</evidence>
<dbReference type="InterPro" id="IPR055289">
    <property type="entry name" value="OFD1"/>
</dbReference>
<evidence type="ECO:0000313" key="5">
    <source>
        <dbReference type="RefSeq" id="XP_013916905.1"/>
    </source>
</evidence>
<feature type="region of interest" description="Disordered" evidence="2">
    <location>
        <begin position="712"/>
        <end position="739"/>
    </location>
</feature>
<keyword evidence="1" id="KW-0175">Coiled coil</keyword>
<dbReference type="Pfam" id="PF16045">
    <property type="entry name" value="LisH_2"/>
    <property type="match status" value="1"/>
</dbReference>
<proteinExistence type="predicted"/>
<dbReference type="AlphaFoldDB" id="A0A6I9Y8G9"/>
<dbReference type="GO" id="GO:0005576">
    <property type="term" value="C:extracellular region"/>
    <property type="evidence" value="ECO:0007669"/>
    <property type="project" value="GOC"/>
</dbReference>
<organism evidence="4 5">
    <name type="scientific">Thamnophis sirtalis</name>
    <dbReference type="NCBI Taxonomy" id="35019"/>
    <lineage>
        <taxon>Eukaryota</taxon>
        <taxon>Metazoa</taxon>
        <taxon>Chordata</taxon>
        <taxon>Craniata</taxon>
        <taxon>Vertebrata</taxon>
        <taxon>Euteleostomi</taxon>
        <taxon>Lepidosauria</taxon>
        <taxon>Squamata</taxon>
        <taxon>Bifurcata</taxon>
        <taxon>Unidentata</taxon>
        <taxon>Episquamata</taxon>
        <taxon>Toxicofera</taxon>
        <taxon>Serpentes</taxon>
        <taxon>Colubroidea</taxon>
        <taxon>Colubridae</taxon>
        <taxon>Natricinae</taxon>
        <taxon>Thamnophis</taxon>
    </lineage>
</organism>